<dbReference type="Pfam" id="PF01263">
    <property type="entry name" value="Aldose_epim"/>
    <property type="match status" value="1"/>
</dbReference>
<reference evidence="2 3" key="1">
    <citation type="submission" date="2018-11" db="EMBL/GenBank/DDBJ databases">
        <title>Genome assembly of Steccherinum ochraceum LE-BIN_3174, the white-rot fungus of the Steccherinaceae family (The Residual Polyporoid clade, Polyporales, Basidiomycota).</title>
        <authorList>
            <person name="Fedorova T.V."/>
            <person name="Glazunova O.A."/>
            <person name="Landesman E.O."/>
            <person name="Moiseenko K.V."/>
            <person name="Psurtseva N.V."/>
            <person name="Savinova O.S."/>
            <person name="Shakhova N.V."/>
            <person name="Tyazhelova T.V."/>
            <person name="Vasina D.V."/>
        </authorList>
    </citation>
    <scope>NUCLEOTIDE SEQUENCE [LARGE SCALE GENOMIC DNA]</scope>
    <source>
        <strain evidence="2 3">LE-BIN_3174</strain>
    </source>
</reference>
<evidence type="ECO:0000313" key="3">
    <source>
        <dbReference type="Proteomes" id="UP000292702"/>
    </source>
</evidence>
<dbReference type="Proteomes" id="UP000292702">
    <property type="component" value="Unassembled WGS sequence"/>
</dbReference>
<protein>
    <recommendedName>
        <fullName evidence="4">Aldose 1-epimerase</fullName>
    </recommendedName>
</protein>
<keyword evidence="1" id="KW-0732">Signal</keyword>
<evidence type="ECO:0000313" key="2">
    <source>
        <dbReference type="EMBL" id="TCD61099.1"/>
    </source>
</evidence>
<accession>A0A4R0RAB2</accession>
<feature type="chain" id="PRO_5020679284" description="Aldose 1-epimerase" evidence="1">
    <location>
        <begin position="24"/>
        <end position="435"/>
    </location>
</feature>
<comment type="caution">
    <text evidence="2">The sequence shown here is derived from an EMBL/GenBank/DDBJ whole genome shotgun (WGS) entry which is preliminary data.</text>
</comment>
<dbReference type="InterPro" id="IPR014718">
    <property type="entry name" value="GH-type_carb-bd"/>
</dbReference>
<proteinExistence type="predicted"/>
<dbReference type="GO" id="GO:0030246">
    <property type="term" value="F:carbohydrate binding"/>
    <property type="evidence" value="ECO:0007669"/>
    <property type="project" value="InterPro"/>
</dbReference>
<organism evidence="2 3">
    <name type="scientific">Steccherinum ochraceum</name>
    <dbReference type="NCBI Taxonomy" id="92696"/>
    <lineage>
        <taxon>Eukaryota</taxon>
        <taxon>Fungi</taxon>
        <taxon>Dikarya</taxon>
        <taxon>Basidiomycota</taxon>
        <taxon>Agaricomycotina</taxon>
        <taxon>Agaricomycetes</taxon>
        <taxon>Polyporales</taxon>
        <taxon>Steccherinaceae</taxon>
        <taxon>Steccherinum</taxon>
    </lineage>
</organism>
<dbReference type="Gene3D" id="2.70.98.10">
    <property type="match status" value="1"/>
</dbReference>
<name>A0A4R0RAB2_9APHY</name>
<dbReference type="PANTHER" id="PTHR10091:SF0">
    <property type="entry name" value="GALACTOSE MUTAROTASE"/>
    <property type="match status" value="1"/>
</dbReference>
<dbReference type="EMBL" id="RWJN01000505">
    <property type="protein sequence ID" value="TCD61099.1"/>
    <property type="molecule type" value="Genomic_DNA"/>
</dbReference>
<gene>
    <name evidence="2" type="ORF">EIP91_009036</name>
</gene>
<dbReference type="GO" id="GO:0033499">
    <property type="term" value="P:galactose catabolic process via UDP-galactose, Leloir pathway"/>
    <property type="evidence" value="ECO:0007669"/>
    <property type="project" value="TreeGrafter"/>
</dbReference>
<dbReference type="InterPro" id="IPR008183">
    <property type="entry name" value="Aldose_1/G6P_1-epimerase"/>
</dbReference>
<dbReference type="InterPro" id="IPR011013">
    <property type="entry name" value="Gal_mutarotase_sf_dom"/>
</dbReference>
<evidence type="ECO:0008006" key="4">
    <source>
        <dbReference type="Google" id="ProtNLM"/>
    </source>
</evidence>
<dbReference type="PANTHER" id="PTHR10091">
    <property type="entry name" value="ALDOSE-1-EPIMERASE"/>
    <property type="match status" value="1"/>
</dbReference>
<dbReference type="STRING" id="92696.A0A4R0RAB2"/>
<evidence type="ECO:0000256" key="1">
    <source>
        <dbReference type="SAM" id="SignalP"/>
    </source>
</evidence>
<dbReference type="AlphaFoldDB" id="A0A4R0RAB2"/>
<dbReference type="SUPFAM" id="SSF74650">
    <property type="entry name" value="Galactose mutarotase-like"/>
    <property type="match status" value="1"/>
</dbReference>
<keyword evidence="3" id="KW-1185">Reference proteome</keyword>
<dbReference type="OrthoDB" id="274691at2759"/>
<feature type="signal peptide" evidence="1">
    <location>
        <begin position="1"/>
        <end position="23"/>
    </location>
</feature>
<dbReference type="GO" id="GO:0004034">
    <property type="term" value="F:aldose 1-epimerase activity"/>
    <property type="evidence" value="ECO:0007669"/>
    <property type="project" value="TreeGrafter"/>
</dbReference>
<dbReference type="GO" id="GO:0006006">
    <property type="term" value="P:glucose metabolic process"/>
    <property type="evidence" value="ECO:0007669"/>
    <property type="project" value="TreeGrafter"/>
</dbReference>
<sequence>MAAPEPGFTPLLLALPSLTPSLALEVLPHGVTLHRLIAQADGMTHDLLIGPEIPNDHLTQKYTNTLVGRYANRLPVHDEPHILQRNSFTSTFTPLNNESPKVSLHGGRVGFDAVDWTPLLDNSESQLFTPKELSHVLPGAGVVFSRISEDGEEGYPGKLLVEALVTLVDPSGPQTQNAANGGEVNLGSLVIVYRAKLLDEGKVTPINLTQHWGFNLGASLKDGPEPSLSVKDHTLAIKADHTIELDSTGLSTGSLLAVAGTHHAHAEKETKTIGERWPTNGYGGYNEFYVFSPREKASLPTRIPIDKFTPDVDLVNDIITSEASATSPLVELASAKSGLRISFDSNQSGVQFYSNNFASESKGARKKIHGGSGISGAGDGYGVGSAAFLEFHEPLAAWLHPATKPHSDDDTLLASGEVYNNFVKLDVWFKAPATA</sequence>